<evidence type="ECO:0000313" key="2">
    <source>
        <dbReference type="EMBL" id="MBB5330950.1"/>
    </source>
</evidence>
<accession>A0A9X0QIH3</accession>
<comment type="caution">
    <text evidence="2">The sequence shown here is derived from an EMBL/GenBank/DDBJ whole genome shotgun (WGS) entry which is preliminary data.</text>
</comment>
<feature type="region of interest" description="Disordered" evidence="1">
    <location>
        <begin position="1"/>
        <end position="63"/>
    </location>
</feature>
<proteinExistence type="predicted"/>
<feature type="compositionally biased region" description="Basic and acidic residues" evidence="1">
    <location>
        <begin position="31"/>
        <end position="47"/>
    </location>
</feature>
<evidence type="ECO:0000256" key="1">
    <source>
        <dbReference type="SAM" id="MobiDB-lite"/>
    </source>
</evidence>
<name>A0A9X0QIH3_9BACT</name>
<protein>
    <submittedName>
        <fullName evidence="2">Uncharacterized protein</fullName>
    </submittedName>
</protein>
<dbReference type="Proteomes" id="UP000535182">
    <property type="component" value="Unassembled WGS sequence"/>
</dbReference>
<reference evidence="2 3" key="1">
    <citation type="submission" date="2020-08" db="EMBL/GenBank/DDBJ databases">
        <title>Genomic Encyclopedia of Type Strains, Phase IV (KMG-V): Genome sequencing to study the core and pangenomes of soil and plant-associated prokaryotes.</title>
        <authorList>
            <person name="Whitman W."/>
        </authorList>
    </citation>
    <scope>NUCLEOTIDE SEQUENCE [LARGE SCALE GENOMIC DNA]</scope>
    <source>
        <strain evidence="2 3">X5P2</strain>
    </source>
</reference>
<dbReference type="RefSeq" id="WP_183980827.1">
    <property type="nucleotide sequence ID" value="NZ_JACHEB010000012.1"/>
</dbReference>
<sequence>MNFKKEYPLQQQWDPERSGGGGGGGISKTPVSDKPKDRDRAQQSDDKDTTEEWENDKLPKGED</sequence>
<gene>
    <name evidence="2" type="ORF">HDF14_004587</name>
</gene>
<dbReference type="AlphaFoldDB" id="A0A9X0QIH3"/>
<keyword evidence="3" id="KW-1185">Reference proteome</keyword>
<dbReference type="EMBL" id="JACHEB010000012">
    <property type="protein sequence ID" value="MBB5330950.1"/>
    <property type="molecule type" value="Genomic_DNA"/>
</dbReference>
<evidence type="ECO:0000313" key="3">
    <source>
        <dbReference type="Proteomes" id="UP000535182"/>
    </source>
</evidence>
<organism evidence="2 3">
    <name type="scientific">Tunturiibacter gelidiferens</name>
    <dbReference type="NCBI Taxonomy" id="3069689"/>
    <lineage>
        <taxon>Bacteria</taxon>
        <taxon>Pseudomonadati</taxon>
        <taxon>Acidobacteriota</taxon>
        <taxon>Terriglobia</taxon>
        <taxon>Terriglobales</taxon>
        <taxon>Acidobacteriaceae</taxon>
        <taxon>Tunturiibacter</taxon>
    </lineage>
</organism>